<feature type="non-terminal residue" evidence="1">
    <location>
        <position position="1"/>
    </location>
</feature>
<proteinExistence type="predicted"/>
<protein>
    <submittedName>
        <fullName evidence="1">Uncharacterized protein</fullName>
    </submittedName>
</protein>
<dbReference type="EMBL" id="JAGVRH010000010">
    <property type="protein sequence ID" value="MBS2126553.1"/>
    <property type="molecule type" value="Genomic_DNA"/>
</dbReference>
<sequence>KTNDLIISLKEFLKSKKCLNFWNTSMASDNIPFNVLILISDSEDQHKQKFELEENLEYKNEEINVIKEELKQKSPNYARSQERIKPKRYNKFLQPITN</sequence>
<accession>A0ABS5K5A3</accession>
<evidence type="ECO:0000313" key="2">
    <source>
        <dbReference type="Proteomes" id="UP000811481"/>
    </source>
</evidence>
<organism evidence="1 2">
    <name type="scientific">'Fragaria x ananassa' phyllody phytoplasma</name>
    <dbReference type="NCBI Taxonomy" id="2358428"/>
    <lineage>
        <taxon>Bacteria</taxon>
        <taxon>Bacillati</taxon>
        <taxon>Mycoplasmatota</taxon>
        <taxon>Mollicutes</taxon>
        <taxon>Acholeplasmatales</taxon>
        <taxon>Acholeplasmataceae</taxon>
        <taxon>Candidatus Phytoplasma</taxon>
        <taxon>16SrXIII (Mexican periwinkle virescence group)</taxon>
    </lineage>
</organism>
<name>A0ABS5K5A3_9MOLU</name>
<evidence type="ECO:0000313" key="1">
    <source>
        <dbReference type="EMBL" id="MBS2126553.1"/>
    </source>
</evidence>
<keyword evidence="2" id="KW-1185">Reference proteome</keyword>
<dbReference type="Proteomes" id="UP000811481">
    <property type="component" value="Unassembled WGS sequence"/>
</dbReference>
<gene>
    <name evidence="1" type="ORF">J8J04_02535</name>
</gene>
<reference evidence="1" key="1">
    <citation type="submission" date="2021-04" db="EMBL/GenBank/DDBJ databases">
        <title>Draft genome sequence of StrPh-CL8, a phytoplasma strain causing strawberry phyllody in Chile.</title>
        <authorList>
            <person name="Cui W."/>
            <person name="Zamorano A."/>
            <person name="Fiore N."/>
        </authorList>
    </citation>
    <scope>NUCLEOTIDE SEQUENCE [LARGE SCALE GENOMIC DNA]</scope>
    <source>
        <strain evidence="1">StrPh-Cl</strain>
    </source>
</reference>
<comment type="caution">
    <text evidence="1">The sequence shown here is derived from an EMBL/GenBank/DDBJ whole genome shotgun (WGS) entry which is preliminary data.</text>
</comment>